<dbReference type="GO" id="GO:0006508">
    <property type="term" value="P:proteolysis"/>
    <property type="evidence" value="ECO:0007669"/>
    <property type="project" value="UniProtKB-KW"/>
</dbReference>
<keyword evidence="8" id="KW-1185">Reference proteome</keyword>
<name>A0A9P7ZC07_9HELO</name>
<keyword evidence="3" id="KW-0645">Protease</keyword>
<dbReference type="Proteomes" id="UP000887226">
    <property type="component" value="Unassembled WGS sequence"/>
</dbReference>
<keyword evidence="5" id="KW-0325">Glycoprotein</keyword>
<dbReference type="OrthoDB" id="443318at2759"/>
<evidence type="ECO:0000313" key="7">
    <source>
        <dbReference type="EMBL" id="KAG9249116.1"/>
    </source>
</evidence>
<keyword evidence="4" id="KW-0378">Hydrolase</keyword>
<comment type="similarity">
    <text evidence="1">Belongs to the peptidase S10 family.</text>
</comment>
<comment type="caution">
    <text evidence="7">The sequence shown here is derived from an EMBL/GenBank/DDBJ whole genome shotgun (WGS) entry which is preliminary data.</text>
</comment>
<dbReference type="InterPro" id="IPR001563">
    <property type="entry name" value="Peptidase_S10"/>
</dbReference>
<protein>
    <submittedName>
        <fullName evidence="7">Carboxypeptidase S1</fullName>
    </submittedName>
</protein>
<evidence type="ECO:0000256" key="4">
    <source>
        <dbReference type="ARBA" id="ARBA00022801"/>
    </source>
</evidence>
<dbReference type="Pfam" id="PF00450">
    <property type="entry name" value="Peptidase_S10"/>
    <property type="match status" value="1"/>
</dbReference>
<evidence type="ECO:0000256" key="5">
    <source>
        <dbReference type="ARBA" id="ARBA00023180"/>
    </source>
</evidence>
<dbReference type="SUPFAM" id="SSF53474">
    <property type="entry name" value="alpha/beta-Hydrolases"/>
    <property type="match status" value="1"/>
</dbReference>
<dbReference type="GO" id="GO:0004185">
    <property type="term" value="F:serine-type carboxypeptidase activity"/>
    <property type="evidence" value="ECO:0007669"/>
    <property type="project" value="InterPro"/>
</dbReference>
<evidence type="ECO:0000313" key="8">
    <source>
        <dbReference type="Proteomes" id="UP000887226"/>
    </source>
</evidence>
<sequence length="435" mass="48075">MLFVALFLVTLFGHVAARSPPLVKGVTTIHSARKPGATISWKEIYLAGGPSQSSLYVATGQGGPCYISRDSNGTVLNPWAWKLRANVFYVDQAIQTGFSYDALFHGTLEQYVNDIMTKLLQLPMFTPEPGLVTPPFHPNATALCGTGLGGDVGRTSNTSQQIAAEMYQFTQVWVSESAGKRISLWTHYDRPVTFAYFARQNEKIKQTEHGGKCVKSKDTLLKLDTLGLLNACVASLVETQFPEFFRGHNTYGISRLGNNEVVNGLCLGGLVTGAPVVGQNFYPSNRSGFDITQLIRLAKAFLSTGDPARANIPNLNYILNGGYKVAMAFRYRDYRGNWINGERSSGYQKLITNLTYIDGVTRQSGGFSFSRVFEVGHYVHAQNPETVYRIFNRAMFDRDIPTGLHTNSYRLQGPQSSFGIKSMLPPLQPVECSTW</sequence>
<dbReference type="Gene3D" id="3.40.50.1820">
    <property type="entry name" value="alpha/beta hydrolase"/>
    <property type="match status" value="2"/>
</dbReference>
<accession>A0A9P7ZC07</accession>
<keyword evidence="6" id="KW-0732">Signal</keyword>
<dbReference type="AlphaFoldDB" id="A0A9P7ZC07"/>
<evidence type="ECO:0000256" key="2">
    <source>
        <dbReference type="ARBA" id="ARBA00022645"/>
    </source>
</evidence>
<evidence type="ECO:0000256" key="6">
    <source>
        <dbReference type="SAM" id="SignalP"/>
    </source>
</evidence>
<feature type="signal peptide" evidence="6">
    <location>
        <begin position="1"/>
        <end position="17"/>
    </location>
</feature>
<proteinExistence type="inferred from homology"/>
<reference evidence="7" key="1">
    <citation type="journal article" date="2021" name="IMA Fungus">
        <title>Genomic characterization of three marine fungi, including Emericellopsis atlantica sp. nov. with signatures of a generalist lifestyle and marine biomass degradation.</title>
        <authorList>
            <person name="Hagestad O.C."/>
            <person name="Hou L."/>
            <person name="Andersen J.H."/>
            <person name="Hansen E.H."/>
            <person name="Altermark B."/>
            <person name="Li C."/>
            <person name="Kuhnert E."/>
            <person name="Cox R.J."/>
            <person name="Crous P.W."/>
            <person name="Spatafora J.W."/>
            <person name="Lail K."/>
            <person name="Amirebrahimi M."/>
            <person name="Lipzen A."/>
            <person name="Pangilinan J."/>
            <person name="Andreopoulos W."/>
            <person name="Hayes R.D."/>
            <person name="Ng V."/>
            <person name="Grigoriev I.V."/>
            <person name="Jackson S.A."/>
            <person name="Sutton T.D.S."/>
            <person name="Dobson A.D.W."/>
            <person name="Rama T."/>
        </authorList>
    </citation>
    <scope>NUCLEOTIDE SEQUENCE</scope>
    <source>
        <strain evidence="7">TRa3180A</strain>
    </source>
</reference>
<evidence type="ECO:0000256" key="1">
    <source>
        <dbReference type="ARBA" id="ARBA00009431"/>
    </source>
</evidence>
<dbReference type="InterPro" id="IPR029058">
    <property type="entry name" value="AB_hydrolase_fold"/>
</dbReference>
<organism evidence="7 8">
    <name type="scientific">Calycina marina</name>
    <dbReference type="NCBI Taxonomy" id="1763456"/>
    <lineage>
        <taxon>Eukaryota</taxon>
        <taxon>Fungi</taxon>
        <taxon>Dikarya</taxon>
        <taxon>Ascomycota</taxon>
        <taxon>Pezizomycotina</taxon>
        <taxon>Leotiomycetes</taxon>
        <taxon>Helotiales</taxon>
        <taxon>Pezizellaceae</taxon>
        <taxon>Calycina</taxon>
    </lineage>
</organism>
<keyword evidence="2 7" id="KW-0121">Carboxypeptidase</keyword>
<evidence type="ECO:0000256" key="3">
    <source>
        <dbReference type="ARBA" id="ARBA00022670"/>
    </source>
</evidence>
<feature type="chain" id="PRO_5040276938" evidence="6">
    <location>
        <begin position="18"/>
        <end position="435"/>
    </location>
</feature>
<gene>
    <name evidence="7" type="ORF">BJ878DRAFT_475893</name>
</gene>
<dbReference type="EMBL" id="MU253739">
    <property type="protein sequence ID" value="KAG9249116.1"/>
    <property type="molecule type" value="Genomic_DNA"/>
</dbReference>